<evidence type="ECO:0000313" key="2">
    <source>
        <dbReference type="Proteomes" id="UP001139199"/>
    </source>
</evidence>
<accession>A0A9X1L3X0</accession>
<dbReference type="RefSeq" id="WP_226540571.1">
    <property type="nucleotide sequence ID" value="NZ_JAJAPW010000001.1"/>
</dbReference>
<comment type="caution">
    <text evidence="1">The sequence shown here is derived from an EMBL/GenBank/DDBJ whole genome shotgun (WGS) entry which is preliminary data.</text>
</comment>
<organism evidence="1 2">
    <name type="scientific">Neotamlana laminarinivorans</name>
    <dbReference type="NCBI Taxonomy" id="2883124"/>
    <lineage>
        <taxon>Bacteria</taxon>
        <taxon>Pseudomonadati</taxon>
        <taxon>Bacteroidota</taxon>
        <taxon>Flavobacteriia</taxon>
        <taxon>Flavobacteriales</taxon>
        <taxon>Flavobacteriaceae</taxon>
        <taxon>Neotamlana</taxon>
    </lineage>
</organism>
<dbReference type="InterPro" id="IPR029044">
    <property type="entry name" value="Nucleotide-diphossugar_trans"/>
</dbReference>
<keyword evidence="2" id="KW-1185">Reference proteome</keyword>
<dbReference type="SUPFAM" id="SSF53448">
    <property type="entry name" value="Nucleotide-diphospho-sugar transferases"/>
    <property type="match status" value="1"/>
</dbReference>
<dbReference type="AlphaFoldDB" id="A0A9X1L3X0"/>
<gene>
    <name evidence="1" type="ORF">LG649_02570</name>
</gene>
<dbReference type="Pfam" id="PF09837">
    <property type="entry name" value="DUF2064"/>
    <property type="match status" value="1"/>
</dbReference>
<sequence length="214" mass="24647">MSPEQAEKKNYLVSNKKLSETLDNNTLKKVKATGLNYFHYTEKDQIGNSFGERFTNAITDIFNLGYSQIITIGNDTPQLKVKHILQAKELVENNQPVLGPSLDGGFYLLAIGKKQFNAKQFKNFNWQTSQVFKQVFNYIQPQLKQQSIHLLPAFHDLDKLEQVKKVLAVIGITLQTLRNYLQQLIKNAQNILFVSSFYNQLHKQQYFNKGSPTF</sequence>
<protein>
    <submittedName>
        <fullName evidence="1">DUF2064 domain-containing protein</fullName>
    </submittedName>
</protein>
<dbReference type="PANTHER" id="PTHR36529:SF1">
    <property type="entry name" value="GLYCOSYLTRANSFERASE"/>
    <property type="match status" value="1"/>
</dbReference>
<dbReference type="PANTHER" id="PTHR36529">
    <property type="entry name" value="SLL1095 PROTEIN"/>
    <property type="match status" value="1"/>
</dbReference>
<proteinExistence type="predicted"/>
<dbReference type="EMBL" id="JAJAPW010000001">
    <property type="protein sequence ID" value="MCB4797711.1"/>
    <property type="molecule type" value="Genomic_DNA"/>
</dbReference>
<name>A0A9X1L3X0_9FLAO</name>
<dbReference type="InterPro" id="IPR018641">
    <property type="entry name" value="Trfase_1_rSAM/seldom-assoc"/>
</dbReference>
<dbReference type="Proteomes" id="UP001139199">
    <property type="component" value="Unassembled WGS sequence"/>
</dbReference>
<evidence type="ECO:0000313" key="1">
    <source>
        <dbReference type="EMBL" id="MCB4797711.1"/>
    </source>
</evidence>
<dbReference type="Gene3D" id="3.90.550.10">
    <property type="entry name" value="Spore Coat Polysaccharide Biosynthesis Protein SpsA, Chain A"/>
    <property type="match status" value="1"/>
</dbReference>
<reference evidence="1" key="1">
    <citation type="submission" date="2021-10" db="EMBL/GenBank/DDBJ databases">
        <title>Tamlana sargassums sp. nov., and Tamlana laminarinivorans sp. nov., two new bacteria isolated from the brown alga.</title>
        <authorList>
            <person name="Li J."/>
        </authorList>
    </citation>
    <scope>NUCLEOTIDE SEQUENCE</scope>
    <source>
        <strain evidence="1">PT2-4</strain>
    </source>
</reference>